<organism evidence="4 5">
    <name type="scientific">Rhodospirillum rubrum (strain ATCC 11170 / ATH 1.1.1 / DSM 467 / LMG 4362 / NCIMB 8255 / S1)</name>
    <dbReference type="NCBI Taxonomy" id="269796"/>
    <lineage>
        <taxon>Bacteria</taxon>
        <taxon>Pseudomonadati</taxon>
        <taxon>Pseudomonadota</taxon>
        <taxon>Alphaproteobacteria</taxon>
        <taxon>Rhodospirillales</taxon>
        <taxon>Rhodospirillaceae</taxon>
        <taxon>Rhodospirillum</taxon>
    </lineage>
</organism>
<gene>
    <name evidence="4" type="ordered locus">Rru_A2712</name>
</gene>
<dbReference type="Pfam" id="PF00440">
    <property type="entry name" value="TetR_N"/>
    <property type="match status" value="1"/>
</dbReference>
<dbReference type="EMBL" id="CP000230">
    <property type="protein sequence ID" value="ABC23509.1"/>
    <property type="molecule type" value="Genomic_DNA"/>
</dbReference>
<dbReference type="PRINTS" id="PR00455">
    <property type="entry name" value="HTHTETR"/>
</dbReference>
<name>Q2RQT6_RHORT</name>
<dbReference type="InterPro" id="IPR036271">
    <property type="entry name" value="Tet_transcr_reg_TetR-rel_C_sf"/>
</dbReference>
<dbReference type="PATRIC" id="fig|269796.9.peg.2821"/>
<evidence type="ECO:0000313" key="5">
    <source>
        <dbReference type="Proteomes" id="UP000001929"/>
    </source>
</evidence>
<dbReference type="Proteomes" id="UP000001929">
    <property type="component" value="Chromosome"/>
</dbReference>
<keyword evidence="5" id="KW-1185">Reference proteome</keyword>
<evidence type="ECO:0000259" key="3">
    <source>
        <dbReference type="PROSITE" id="PS50977"/>
    </source>
</evidence>
<dbReference type="InterPro" id="IPR001647">
    <property type="entry name" value="HTH_TetR"/>
</dbReference>
<dbReference type="SUPFAM" id="SSF46689">
    <property type="entry name" value="Homeodomain-like"/>
    <property type="match status" value="1"/>
</dbReference>
<feature type="domain" description="HTH tetR-type" evidence="3">
    <location>
        <begin position="4"/>
        <end position="64"/>
    </location>
</feature>
<dbReference type="GO" id="GO:0003700">
    <property type="term" value="F:DNA-binding transcription factor activity"/>
    <property type="evidence" value="ECO:0007669"/>
    <property type="project" value="TreeGrafter"/>
</dbReference>
<dbReference type="HOGENOM" id="CLU_069356_12_9_5"/>
<dbReference type="PANTHER" id="PTHR30055:SF187">
    <property type="entry name" value="TRANSCRIPTIONAL REGULATORY PROTEIN"/>
    <property type="match status" value="1"/>
</dbReference>
<dbReference type="STRING" id="269796.Rru_A2712"/>
<evidence type="ECO:0000256" key="2">
    <source>
        <dbReference type="PROSITE-ProRule" id="PRU00335"/>
    </source>
</evidence>
<dbReference type="Gene3D" id="1.10.357.10">
    <property type="entry name" value="Tetracycline Repressor, domain 2"/>
    <property type="match status" value="1"/>
</dbReference>
<dbReference type="InterPro" id="IPR009057">
    <property type="entry name" value="Homeodomain-like_sf"/>
</dbReference>
<dbReference type="eggNOG" id="COG1309">
    <property type="taxonomic scope" value="Bacteria"/>
</dbReference>
<evidence type="ECO:0000256" key="1">
    <source>
        <dbReference type="ARBA" id="ARBA00023125"/>
    </source>
</evidence>
<dbReference type="RefSeq" id="WP_011390522.1">
    <property type="nucleotide sequence ID" value="NC_007643.1"/>
</dbReference>
<keyword evidence="1 2" id="KW-0238">DNA-binding</keyword>
<feature type="DNA-binding region" description="H-T-H motif" evidence="2">
    <location>
        <begin position="27"/>
        <end position="46"/>
    </location>
</feature>
<dbReference type="InterPro" id="IPR023772">
    <property type="entry name" value="DNA-bd_HTH_TetR-type_CS"/>
</dbReference>
<proteinExistence type="predicted"/>
<accession>Q2RQT6</accession>
<sequence length="206" mass="22150">MARGNTRALILEAALDCFLAKGFAGTSVADIRARSGASTGSIYHFFDTKDGVALALCAEGLRSWAGAVSAVPAQGAAEGVIRAMVDAAIDWALGNDRLHRFLLQSDSLVPVAAQRSDMVDALMEARLAQERILRDLTAKGSIRPMAWDMARAMILGPAESYLRERAHGRAAALPEEAKALLGEAAWQAVRADPQAKPKRERQWNLI</sequence>
<dbReference type="InterPro" id="IPR050109">
    <property type="entry name" value="HTH-type_TetR-like_transc_reg"/>
</dbReference>
<dbReference type="GO" id="GO:0000976">
    <property type="term" value="F:transcription cis-regulatory region binding"/>
    <property type="evidence" value="ECO:0007669"/>
    <property type="project" value="TreeGrafter"/>
</dbReference>
<reference evidence="4 5" key="1">
    <citation type="journal article" date="2011" name="Stand. Genomic Sci.">
        <title>Complete genome sequence of Rhodospirillum rubrum type strain (S1).</title>
        <authorList>
            <person name="Munk A.C."/>
            <person name="Copeland A."/>
            <person name="Lucas S."/>
            <person name="Lapidus A."/>
            <person name="Del Rio T.G."/>
            <person name="Barry K."/>
            <person name="Detter J.C."/>
            <person name="Hammon N."/>
            <person name="Israni S."/>
            <person name="Pitluck S."/>
            <person name="Brettin T."/>
            <person name="Bruce D."/>
            <person name="Han C."/>
            <person name="Tapia R."/>
            <person name="Gilna P."/>
            <person name="Schmutz J."/>
            <person name="Larimer F."/>
            <person name="Land M."/>
            <person name="Kyrpides N.C."/>
            <person name="Mavromatis K."/>
            <person name="Richardson P."/>
            <person name="Rohde M."/>
            <person name="Goker M."/>
            <person name="Klenk H.P."/>
            <person name="Zhang Y."/>
            <person name="Roberts G.P."/>
            <person name="Reslewic S."/>
            <person name="Schwartz D.C."/>
        </authorList>
    </citation>
    <scope>NUCLEOTIDE SEQUENCE [LARGE SCALE GENOMIC DNA]</scope>
    <source>
        <strain evidence="5">ATCC 11170 / ATH 1.1.1 / DSM 467 / LMG 4362 / NCIMB 8255 / S1</strain>
    </source>
</reference>
<dbReference type="SUPFAM" id="SSF48498">
    <property type="entry name" value="Tetracyclin repressor-like, C-terminal domain"/>
    <property type="match status" value="1"/>
</dbReference>
<dbReference type="KEGG" id="rru:Rru_A2712"/>
<dbReference type="PANTHER" id="PTHR30055">
    <property type="entry name" value="HTH-TYPE TRANSCRIPTIONAL REGULATOR RUTR"/>
    <property type="match status" value="1"/>
</dbReference>
<protein>
    <submittedName>
        <fullName evidence="4">Transcriptional regulator, TetR family</fullName>
    </submittedName>
</protein>
<dbReference type="EnsemblBacteria" id="ABC23509">
    <property type="protein sequence ID" value="ABC23509"/>
    <property type="gene ID" value="Rru_A2712"/>
</dbReference>
<dbReference type="PROSITE" id="PS01081">
    <property type="entry name" value="HTH_TETR_1"/>
    <property type="match status" value="1"/>
</dbReference>
<evidence type="ECO:0000313" key="4">
    <source>
        <dbReference type="EMBL" id="ABC23509.1"/>
    </source>
</evidence>
<dbReference type="PROSITE" id="PS50977">
    <property type="entry name" value="HTH_TETR_2"/>
    <property type="match status" value="1"/>
</dbReference>
<dbReference type="PhylomeDB" id="Q2RQT6"/>
<dbReference type="AlphaFoldDB" id="Q2RQT6"/>